<comment type="similarity">
    <text evidence="1">Belongs to the zeta toxin family.</text>
</comment>
<dbReference type="OrthoDB" id="9811893at2"/>
<keyword evidence="8" id="KW-0808">Transferase</keyword>
<evidence type="ECO:0000256" key="2">
    <source>
        <dbReference type="ARBA" id="ARBA00011963"/>
    </source>
</evidence>
<dbReference type="InterPro" id="IPR010488">
    <property type="entry name" value="Zeta_toxin_domain"/>
</dbReference>
<dbReference type="InterPro" id="IPR027417">
    <property type="entry name" value="P-loop_NTPase"/>
</dbReference>
<comment type="catalytic activity">
    <reaction evidence="6">
        <text>UDP-N-acetyl-alpha-D-glucosamine + ATP = UDP-N-acetyl-alpha-D-glucosamine 3'-phosphate + ADP + H(+)</text>
        <dbReference type="Rhea" id="RHEA:32671"/>
        <dbReference type="ChEBI" id="CHEBI:15378"/>
        <dbReference type="ChEBI" id="CHEBI:30616"/>
        <dbReference type="ChEBI" id="CHEBI:57705"/>
        <dbReference type="ChEBI" id="CHEBI:64353"/>
        <dbReference type="ChEBI" id="CHEBI:456216"/>
        <dbReference type="EC" id="2.7.1.176"/>
    </reaction>
</comment>
<proteinExistence type="inferred from homology"/>
<evidence type="ECO:0000313" key="9">
    <source>
        <dbReference type="Proteomes" id="UP000240542"/>
    </source>
</evidence>
<evidence type="ECO:0000259" key="7">
    <source>
        <dbReference type="Pfam" id="PF06414"/>
    </source>
</evidence>
<keyword evidence="9" id="KW-1185">Reference proteome</keyword>
<dbReference type="GO" id="GO:0016301">
    <property type="term" value="F:kinase activity"/>
    <property type="evidence" value="ECO:0007669"/>
    <property type="project" value="UniProtKB-KW"/>
</dbReference>
<evidence type="ECO:0000256" key="6">
    <source>
        <dbReference type="ARBA" id="ARBA00048178"/>
    </source>
</evidence>
<dbReference type="EMBL" id="PYGA01000004">
    <property type="protein sequence ID" value="PSK98940.1"/>
    <property type="molecule type" value="Genomic_DNA"/>
</dbReference>
<keyword evidence="8" id="KW-0418">Kinase</keyword>
<dbReference type="Gene3D" id="3.40.50.300">
    <property type="entry name" value="P-loop containing nucleotide triphosphate hydrolases"/>
    <property type="match status" value="1"/>
</dbReference>
<dbReference type="Proteomes" id="UP000240542">
    <property type="component" value="Unassembled WGS sequence"/>
</dbReference>
<organism evidence="8 9">
    <name type="scientific">Murinocardiopsis flavida</name>
    <dbReference type="NCBI Taxonomy" id="645275"/>
    <lineage>
        <taxon>Bacteria</taxon>
        <taxon>Bacillati</taxon>
        <taxon>Actinomycetota</taxon>
        <taxon>Actinomycetes</taxon>
        <taxon>Streptosporangiales</taxon>
        <taxon>Nocardiopsidaceae</taxon>
        <taxon>Murinocardiopsis</taxon>
    </lineage>
</organism>
<name>A0A2P8DNZ7_9ACTN</name>
<evidence type="ECO:0000256" key="4">
    <source>
        <dbReference type="ARBA" id="ARBA00022840"/>
    </source>
</evidence>
<keyword evidence="3" id="KW-0547">Nucleotide-binding</keyword>
<accession>A0A2P8DNZ7</accession>
<dbReference type="GO" id="GO:0005524">
    <property type="term" value="F:ATP binding"/>
    <property type="evidence" value="ECO:0007669"/>
    <property type="project" value="UniProtKB-KW"/>
</dbReference>
<evidence type="ECO:0000256" key="3">
    <source>
        <dbReference type="ARBA" id="ARBA00022741"/>
    </source>
</evidence>
<evidence type="ECO:0000313" key="8">
    <source>
        <dbReference type="EMBL" id="PSK98940.1"/>
    </source>
</evidence>
<dbReference type="Pfam" id="PF06414">
    <property type="entry name" value="Zeta_toxin"/>
    <property type="match status" value="1"/>
</dbReference>
<feature type="domain" description="Zeta toxin" evidence="7">
    <location>
        <begin position="5"/>
        <end position="47"/>
    </location>
</feature>
<reference evidence="8 9" key="1">
    <citation type="submission" date="2018-03" db="EMBL/GenBank/DDBJ databases">
        <title>Genomic Encyclopedia of Archaeal and Bacterial Type Strains, Phase II (KMG-II): from individual species to whole genera.</title>
        <authorList>
            <person name="Goeker M."/>
        </authorList>
    </citation>
    <scope>NUCLEOTIDE SEQUENCE [LARGE SCALE GENOMIC DNA]</scope>
    <source>
        <strain evidence="8 9">DSM 45312</strain>
    </source>
</reference>
<comment type="caution">
    <text evidence="8">The sequence shown here is derived from an EMBL/GenBank/DDBJ whole genome shotgun (WGS) entry which is preliminary data.</text>
</comment>
<evidence type="ECO:0000256" key="5">
    <source>
        <dbReference type="ARBA" id="ARBA00032897"/>
    </source>
</evidence>
<evidence type="ECO:0000256" key="1">
    <source>
        <dbReference type="ARBA" id="ARBA00009104"/>
    </source>
</evidence>
<sequence>MSTGPERPRIIAITGIPGAGKSSLAQALAERRERSVHLRADTFRRLIVNGAAPVVGGPAHEELFQLRMHHQLAADAAATFSAGAFSVMVQDVFLGTAWPHFLGRLVDYPLAIGRRNVHAVMLAPRPDTVQERAPAWSGPPLAELDAVLREDTPRIGLWLDTTAMGVAEAADHVLAHLGEAVPDPAALPDPLPVSAPGSPSGRVVSRHFSPAEVEHARTYWTEERMRRSTGA</sequence>
<dbReference type="EC" id="2.7.1.176" evidence="2"/>
<keyword evidence="4" id="KW-0067">ATP-binding</keyword>
<dbReference type="SUPFAM" id="SSF52540">
    <property type="entry name" value="P-loop containing nucleoside triphosphate hydrolases"/>
    <property type="match status" value="1"/>
</dbReference>
<dbReference type="RefSeq" id="WP_106582265.1">
    <property type="nucleotide sequence ID" value="NZ_PYGA01000004.1"/>
</dbReference>
<protein>
    <recommendedName>
        <fullName evidence="5">UDP-N-acetylglucosamine kinase</fullName>
        <ecNumber evidence="2">2.7.1.176</ecNumber>
    </recommendedName>
    <alternativeName>
        <fullName evidence="5">UDP-N-acetylglucosamine kinase</fullName>
    </alternativeName>
</protein>
<dbReference type="AlphaFoldDB" id="A0A2P8DNZ7"/>
<gene>
    <name evidence="8" type="ORF">CLV63_104164</name>
</gene>